<dbReference type="EMBL" id="PYLP01000003">
    <property type="protein sequence ID" value="PST41393.1"/>
    <property type="molecule type" value="Genomic_DNA"/>
</dbReference>
<dbReference type="AlphaFoldDB" id="A0A2T3G1L1"/>
<dbReference type="Proteomes" id="UP000241201">
    <property type="component" value="Unassembled WGS sequence"/>
</dbReference>
<evidence type="ECO:0000313" key="2">
    <source>
        <dbReference type="Proteomes" id="UP000241201"/>
    </source>
</evidence>
<evidence type="ECO:0000313" key="1">
    <source>
        <dbReference type="EMBL" id="PST41393.1"/>
    </source>
</evidence>
<keyword evidence="2" id="KW-1185">Reference proteome</keyword>
<gene>
    <name evidence="1" type="ORF">C7U55_04430</name>
</gene>
<comment type="caution">
    <text evidence="1">The sequence shown here is derived from an EMBL/GenBank/DDBJ whole genome shotgun (WGS) entry which is preliminary data.</text>
</comment>
<protein>
    <submittedName>
        <fullName evidence="1">Uncharacterized protein</fullName>
    </submittedName>
</protein>
<name>A0A2T3G1L1_9FIRM</name>
<dbReference type="RefSeq" id="WP_106987513.1">
    <property type="nucleotide sequence ID" value="NZ_PYLP01000003.1"/>
</dbReference>
<dbReference type="GeneID" id="77470346"/>
<accession>A0A2T3G1L1</accession>
<organism evidence="1 2">
    <name type="scientific">Faecalibacillus faecis</name>
    <dbReference type="NCBI Taxonomy" id="1982628"/>
    <lineage>
        <taxon>Bacteria</taxon>
        <taxon>Bacillati</taxon>
        <taxon>Bacillota</taxon>
        <taxon>Erysipelotrichia</taxon>
        <taxon>Erysipelotrichales</taxon>
        <taxon>Coprobacillaceae</taxon>
        <taxon>Faecalibacillus</taxon>
    </lineage>
</organism>
<reference evidence="2" key="1">
    <citation type="submission" date="2018-03" db="EMBL/GenBank/DDBJ databases">
        <title>Lachnoclostridium SNUG30370 gen.nov., sp.nov., isolated from human faeces.</title>
        <authorList>
            <person name="Seo B."/>
            <person name="Jeon K."/>
            <person name="Ko G."/>
        </authorList>
    </citation>
    <scope>NUCLEOTIDE SEQUENCE [LARGE SCALE GENOMIC DNA]</scope>
    <source>
        <strain evidence="2">SNUG30370</strain>
    </source>
</reference>
<sequence length="515" mass="60938">MKNKSFENYYDHVHVDEHLLDQKKSYKHHYLKPILILSCCLLLFVCVLQSKQINKDTFEVIAYNQTYTSLTKESTPMDYYLIHDRVDIVDIADKVQLKKKYEEKYFSKNVEFKQSQLDLKSYEGNYYLNGYLTTSYFTVDVESDAIESIRIVQGNYPLEIQLGNKVYENETTLSYKLYKKYYHTKKDLKVIWKPDEDVFDKESFKDVSDYFRIEVNYKSKESKLFEIEITFNKKGQMFVKKSKAKRTEINTELNQSKNKYLRFSTLSEAETIKELKELLPQEVLDELMKNGYVYEDKKENYFNFNNDKDNPTLRLDVTYDKNHKIIQYVSKEYGFTDSITSTIEKDPIEIIKHSQDILMNQQLPLTEVILPSHYSGGDYKAYVDDNYEYVIQTNINMLVRIEKREKNYIVQKEVPSSIYDYDDITSAINLVIDHFNDNFKGCTLKEIYYAGDNEARFKEITQQYGGKEAIVLKSTFNVDKTAGDGSLNPNSTYENFSWILIRNHQGEWQEVDHGY</sequence>
<proteinExistence type="predicted"/>